<dbReference type="EMBL" id="BTRK01000003">
    <property type="protein sequence ID" value="GMR40251.1"/>
    <property type="molecule type" value="Genomic_DNA"/>
</dbReference>
<feature type="transmembrane region" description="Helical" evidence="1">
    <location>
        <begin position="6"/>
        <end position="30"/>
    </location>
</feature>
<feature type="transmembrane region" description="Helical" evidence="1">
    <location>
        <begin position="123"/>
        <end position="145"/>
    </location>
</feature>
<feature type="non-terminal residue" evidence="2">
    <location>
        <position position="1"/>
    </location>
</feature>
<evidence type="ECO:0000313" key="3">
    <source>
        <dbReference type="Proteomes" id="UP001328107"/>
    </source>
</evidence>
<keyword evidence="3" id="KW-1185">Reference proteome</keyword>
<evidence type="ECO:0008006" key="4">
    <source>
        <dbReference type="Google" id="ProtNLM"/>
    </source>
</evidence>
<evidence type="ECO:0000313" key="2">
    <source>
        <dbReference type="EMBL" id="GMR40251.1"/>
    </source>
</evidence>
<feature type="transmembrane region" description="Helical" evidence="1">
    <location>
        <begin position="157"/>
        <end position="178"/>
    </location>
</feature>
<keyword evidence="1" id="KW-0812">Transmembrane</keyword>
<keyword evidence="1" id="KW-0472">Membrane</keyword>
<feature type="transmembrane region" description="Helical" evidence="1">
    <location>
        <begin position="239"/>
        <end position="266"/>
    </location>
</feature>
<proteinExistence type="predicted"/>
<feature type="transmembrane region" description="Helical" evidence="1">
    <location>
        <begin position="82"/>
        <end position="102"/>
    </location>
</feature>
<name>A0AAN5CFN2_9BILA</name>
<dbReference type="SUPFAM" id="SSF81321">
    <property type="entry name" value="Family A G protein-coupled receptor-like"/>
    <property type="match status" value="1"/>
</dbReference>
<accession>A0AAN5CFN2</accession>
<gene>
    <name evidence="2" type="ORF">PMAYCL1PPCAC_10446</name>
</gene>
<dbReference type="AlphaFoldDB" id="A0AAN5CFN2"/>
<comment type="caution">
    <text evidence="2">The sequence shown here is derived from an EMBL/GenBank/DDBJ whole genome shotgun (WGS) entry which is preliminary data.</text>
</comment>
<sequence>YFVLKTVLASSSCFTDFINVVFFGRFAFVLASSEARSTIENLIRIQMFHYVIARIVLLLLDILRFALINVDMDIGGVQIHMFVNRILFASMLVLSGSCSLLLSMSHFSATIFPLRHNDIWTPLRVHVVVASVYVLATLTSLIFLIVQSNSQSIMTHINYIVPVLFCASSAIVYSIIMIKVRKQVDNSWKRAVARCLSRLSIIGFISALVDIIFPASIIVEKLIMKQYKESDSYEALRTFYIVYQVWNTFALLVNNCLGTWLFILCVPKFRALFFGKFIRPVERSTRVNTSTHFQLSQFPSPITHRL</sequence>
<organism evidence="2 3">
    <name type="scientific">Pristionchus mayeri</name>
    <dbReference type="NCBI Taxonomy" id="1317129"/>
    <lineage>
        <taxon>Eukaryota</taxon>
        <taxon>Metazoa</taxon>
        <taxon>Ecdysozoa</taxon>
        <taxon>Nematoda</taxon>
        <taxon>Chromadorea</taxon>
        <taxon>Rhabditida</taxon>
        <taxon>Rhabditina</taxon>
        <taxon>Diplogasteromorpha</taxon>
        <taxon>Diplogasteroidea</taxon>
        <taxon>Neodiplogasteridae</taxon>
        <taxon>Pristionchus</taxon>
    </lineage>
</organism>
<dbReference type="Proteomes" id="UP001328107">
    <property type="component" value="Unassembled WGS sequence"/>
</dbReference>
<feature type="transmembrane region" description="Helical" evidence="1">
    <location>
        <begin position="199"/>
        <end position="219"/>
    </location>
</feature>
<feature type="transmembrane region" description="Helical" evidence="1">
    <location>
        <begin position="51"/>
        <end position="70"/>
    </location>
</feature>
<keyword evidence="1" id="KW-1133">Transmembrane helix</keyword>
<evidence type="ECO:0000256" key="1">
    <source>
        <dbReference type="SAM" id="Phobius"/>
    </source>
</evidence>
<protein>
    <recommendedName>
        <fullName evidence="4">G protein-coupled receptor</fullName>
    </recommendedName>
</protein>
<reference evidence="3" key="1">
    <citation type="submission" date="2022-10" db="EMBL/GenBank/DDBJ databases">
        <title>Genome assembly of Pristionchus species.</title>
        <authorList>
            <person name="Yoshida K."/>
            <person name="Sommer R.J."/>
        </authorList>
    </citation>
    <scope>NUCLEOTIDE SEQUENCE [LARGE SCALE GENOMIC DNA]</scope>
    <source>
        <strain evidence="3">RS5460</strain>
    </source>
</reference>